<dbReference type="AlphaFoldDB" id="A0A7K4BZU0"/>
<protein>
    <submittedName>
        <fullName evidence="2">Uncharacterized protein</fullName>
    </submittedName>
</protein>
<name>A0A7K4BZU0_9ARCH</name>
<gene>
    <name evidence="2" type="ORF">GX950_03075</name>
</gene>
<sequence>MYFLDIDVAFDSKNQATGFFKSIKPELMESYQRSQTKIFLKKNSLNIKISAVDKTALRASLNSILKPLILFQELEEL</sequence>
<dbReference type="Pfam" id="PF09341">
    <property type="entry name" value="Pcc1"/>
    <property type="match status" value="1"/>
</dbReference>
<dbReference type="InterPro" id="IPR015419">
    <property type="entry name" value="CTAG/Pcc1"/>
</dbReference>
<reference evidence="2 3" key="1">
    <citation type="journal article" date="2020" name="Biotechnol. Biofuels">
        <title>New insights from the biogas microbiome by comprehensive genome-resolved metagenomics of nearly 1600 species originating from multiple anaerobic digesters.</title>
        <authorList>
            <person name="Campanaro S."/>
            <person name="Treu L."/>
            <person name="Rodriguez-R L.M."/>
            <person name="Kovalovszki A."/>
            <person name="Ziels R.M."/>
            <person name="Maus I."/>
            <person name="Zhu X."/>
            <person name="Kougias P.G."/>
            <person name="Basile A."/>
            <person name="Luo G."/>
            <person name="Schluter A."/>
            <person name="Konstantinidis K.T."/>
            <person name="Angelidaki I."/>
        </authorList>
    </citation>
    <scope>NUCLEOTIDE SEQUENCE [LARGE SCALE GENOMIC DNA]</scope>
    <source>
        <strain evidence="2">AS22ysBPME_79</strain>
    </source>
</reference>
<dbReference type="Proteomes" id="UP000526302">
    <property type="component" value="Unassembled WGS sequence"/>
</dbReference>
<evidence type="ECO:0000313" key="3">
    <source>
        <dbReference type="Proteomes" id="UP000526302"/>
    </source>
</evidence>
<accession>A0A7K4BZU0</accession>
<comment type="caution">
    <text evidence="2">The sequence shown here is derived from an EMBL/GenBank/DDBJ whole genome shotgun (WGS) entry which is preliminary data.</text>
</comment>
<dbReference type="EMBL" id="JAAZKV010000023">
    <property type="protein sequence ID" value="NMA44764.1"/>
    <property type="molecule type" value="Genomic_DNA"/>
</dbReference>
<comment type="similarity">
    <text evidence="1">Belongs to the CTAG/PCC1 family.</text>
</comment>
<proteinExistence type="inferred from homology"/>
<organism evidence="2 3">
    <name type="scientific">Candidatus Iainarchaeum sp</name>
    <dbReference type="NCBI Taxonomy" id="3101447"/>
    <lineage>
        <taxon>Archaea</taxon>
        <taxon>Candidatus Iainarchaeota</taxon>
        <taxon>Candidatus Iainarchaeia</taxon>
        <taxon>Candidatus Iainarchaeales</taxon>
        <taxon>Candidatus Iainarchaeaceae</taxon>
        <taxon>Candidatus Iainarchaeum</taxon>
    </lineage>
</organism>
<dbReference type="Gene3D" id="3.30.310.50">
    <property type="entry name" value="Alpha-D-phosphohexomutase, C-terminal domain"/>
    <property type="match status" value="1"/>
</dbReference>
<evidence type="ECO:0000256" key="1">
    <source>
        <dbReference type="ARBA" id="ARBA00007073"/>
    </source>
</evidence>
<evidence type="ECO:0000313" key="2">
    <source>
        <dbReference type="EMBL" id="NMA44764.1"/>
    </source>
</evidence>
<dbReference type="NCBIfam" id="NF011470">
    <property type="entry name" value="PRK14887.1"/>
    <property type="match status" value="1"/>
</dbReference>